<name>A0A9Q3UNV5_9GAMM</name>
<dbReference type="SUPFAM" id="SSF69593">
    <property type="entry name" value="Glycerol-3-phosphate (1)-acyltransferase"/>
    <property type="match status" value="1"/>
</dbReference>
<keyword evidence="4" id="KW-1133">Transmembrane helix</keyword>
<dbReference type="GO" id="GO:0016746">
    <property type="term" value="F:acyltransferase activity"/>
    <property type="evidence" value="ECO:0007669"/>
    <property type="project" value="UniProtKB-KW"/>
</dbReference>
<sequence length="255" mass="28238">MTEPDLSAPAEAPAGPRVLARRLWRALRVAVHLLAGVLEALWRRAAHDPHRAEILQAKQRWCLRLLSILGVELRVHGALRGGPVFLVANHVSWLDIPVIAAARPCHFLSKAEVARWPVVGWLARSVGTLFIRRGGGESRRKAEEIRAHLARGRSILVFPEGTTTDGTGVRRFFPPLFVAAEHATVQTVAVRYRDEAGRVDTGLAFIDDDEFHHNLWRLMGRERVVVELTFGTPVPAAAARDRARAAREQIVAALS</sequence>
<dbReference type="GO" id="GO:0006629">
    <property type="term" value="P:lipid metabolic process"/>
    <property type="evidence" value="ECO:0007669"/>
    <property type="project" value="UniProtKB-KW"/>
</dbReference>
<protein>
    <submittedName>
        <fullName evidence="9">1-acyl-sn-glycerol-3-phosphate acyltransferase</fullName>
    </submittedName>
</protein>
<evidence type="ECO:0000256" key="4">
    <source>
        <dbReference type="ARBA" id="ARBA00022989"/>
    </source>
</evidence>
<comment type="subcellular location">
    <subcellularLocation>
        <location evidence="1">Membrane</location>
    </subcellularLocation>
</comment>
<evidence type="ECO:0000259" key="8">
    <source>
        <dbReference type="SMART" id="SM00563"/>
    </source>
</evidence>
<dbReference type="GO" id="GO:0016020">
    <property type="term" value="C:membrane"/>
    <property type="evidence" value="ECO:0007669"/>
    <property type="project" value="UniProtKB-SubCell"/>
</dbReference>
<evidence type="ECO:0000313" key="9">
    <source>
        <dbReference type="EMBL" id="MCC4309865.1"/>
    </source>
</evidence>
<dbReference type="Pfam" id="PF01553">
    <property type="entry name" value="Acyltransferase"/>
    <property type="match status" value="1"/>
</dbReference>
<dbReference type="RefSeq" id="WP_228234584.1">
    <property type="nucleotide sequence ID" value="NZ_JAJGNA010000023.1"/>
</dbReference>
<keyword evidence="6" id="KW-0472">Membrane</keyword>
<keyword evidence="5" id="KW-0443">Lipid metabolism</keyword>
<keyword evidence="3" id="KW-0812">Transmembrane</keyword>
<keyword evidence="10" id="KW-1185">Reference proteome</keyword>
<dbReference type="PANTHER" id="PTHR23063:SF52">
    <property type="entry name" value="LYSOPHOSPHATIDYLCHOLINE ACYLTRANSFERASE"/>
    <property type="match status" value="1"/>
</dbReference>
<evidence type="ECO:0000256" key="6">
    <source>
        <dbReference type="ARBA" id="ARBA00023136"/>
    </source>
</evidence>
<evidence type="ECO:0000256" key="2">
    <source>
        <dbReference type="ARBA" id="ARBA00022679"/>
    </source>
</evidence>
<evidence type="ECO:0000313" key="10">
    <source>
        <dbReference type="Proteomes" id="UP001108027"/>
    </source>
</evidence>
<dbReference type="InterPro" id="IPR002123">
    <property type="entry name" value="Plipid/glycerol_acylTrfase"/>
</dbReference>
<proteinExistence type="predicted"/>
<comment type="caution">
    <text evidence="9">The sequence shown here is derived from an EMBL/GenBank/DDBJ whole genome shotgun (WGS) entry which is preliminary data.</text>
</comment>
<dbReference type="CDD" id="cd07989">
    <property type="entry name" value="LPLAT_AGPAT-like"/>
    <property type="match status" value="1"/>
</dbReference>
<keyword evidence="2" id="KW-0808">Transferase</keyword>
<evidence type="ECO:0000256" key="3">
    <source>
        <dbReference type="ARBA" id="ARBA00022692"/>
    </source>
</evidence>
<dbReference type="PANTHER" id="PTHR23063">
    <property type="entry name" value="PHOSPHOLIPID ACYLTRANSFERASE"/>
    <property type="match status" value="1"/>
</dbReference>
<gene>
    <name evidence="9" type="ORF">LL252_14930</name>
</gene>
<organism evidence="9 10">
    <name type="scientific">Alloalcanivorax marinus</name>
    <dbReference type="NCBI Taxonomy" id="1177169"/>
    <lineage>
        <taxon>Bacteria</taxon>
        <taxon>Pseudomonadati</taxon>
        <taxon>Pseudomonadota</taxon>
        <taxon>Gammaproteobacteria</taxon>
        <taxon>Oceanospirillales</taxon>
        <taxon>Alcanivoracaceae</taxon>
        <taxon>Alloalcanivorax</taxon>
    </lineage>
</organism>
<dbReference type="EMBL" id="JAJGNA010000023">
    <property type="protein sequence ID" value="MCC4309865.1"/>
    <property type="molecule type" value="Genomic_DNA"/>
</dbReference>
<feature type="domain" description="Phospholipid/glycerol acyltransferase" evidence="8">
    <location>
        <begin position="84"/>
        <end position="193"/>
    </location>
</feature>
<dbReference type="SMART" id="SM00563">
    <property type="entry name" value="PlsC"/>
    <property type="match status" value="1"/>
</dbReference>
<dbReference type="AlphaFoldDB" id="A0A9Q3UNV5"/>
<evidence type="ECO:0000256" key="5">
    <source>
        <dbReference type="ARBA" id="ARBA00023098"/>
    </source>
</evidence>
<dbReference type="Proteomes" id="UP001108027">
    <property type="component" value="Unassembled WGS sequence"/>
</dbReference>
<accession>A0A9Q3UNV5</accession>
<reference evidence="9" key="1">
    <citation type="submission" date="2021-10" db="EMBL/GenBank/DDBJ databases">
        <title>The diversity and Nitrogen Metabolism of Culturable Nitrate-Utilizing Bacteria Within the Oxygen Minimum Zone of the Changjiang (Yangtze River)Estuary.</title>
        <authorList>
            <person name="Zhang D."/>
            <person name="Zheng J."/>
            <person name="Liu S."/>
            <person name="He W."/>
        </authorList>
    </citation>
    <scope>NUCLEOTIDE SEQUENCE</scope>
    <source>
        <strain evidence="9">FXH-223</strain>
    </source>
</reference>
<evidence type="ECO:0000256" key="7">
    <source>
        <dbReference type="ARBA" id="ARBA00023315"/>
    </source>
</evidence>
<evidence type="ECO:0000256" key="1">
    <source>
        <dbReference type="ARBA" id="ARBA00004370"/>
    </source>
</evidence>
<keyword evidence="7 9" id="KW-0012">Acyltransferase</keyword>